<dbReference type="HOGENOM" id="CLU_3031879_0_0_1"/>
<keyword evidence="2" id="KW-1185">Reference proteome</keyword>
<dbReference type="Proteomes" id="UP000054549">
    <property type="component" value="Unassembled WGS sequence"/>
</dbReference>
<gene>
    <name evidence="1" type="ORF">M378DRAFT_18266</name>
</gene>
<reference evidence="1 2" key="1">
    <citation type="submission" date="2014-04" db="EMBL/GenBank/DDBJ databases">
        <title>Evolutionary Origins and Diversification of the Mycorrhizal Mutualists.</title>
        <authorList>
            <consortium name="DOE Joint Genome Institute"/>
            <consortium name="Mycorrhizal Genomics Consortium"/>
            <person name="Kohler A."/>
            <person name="Kuo A."/>
            <person name="Nagy L.G."/>
            <person name="Floudas D."/>
            <person name="Copeland A."/>
            <person name="Barry K.W."/>
            <person name="Cichocki N."/>
            <person name="Veneault-Fourrey C."/>
            <person name="LaButti K."/>
            <person name="Lindquist E.A."/>
            <person name="Lipzen A."/>
            <person name="Lundell T."/>
            <person name="Morin E."/>
            <person name="Murat C."/>
            <person name="Riley R."/>
            <person name="Ohm R."/>
            <person name="Sun H."/>
            <person name="Tunlid A."/>
            <person name="Henrissat B."/>
            <person name="Grigoriev I.V."/>
            <person name="Hibbett D.S."/>
            <person name="Martin F."/>
        </authorList>
    </citation>
    <scope>NUCLEOTIDE SEQUENCE [LARGE SCALE GENOMIC DNA]</scope>
    <source>
        <strain evidence="1 2">Koide BX008</strain>
    </source>
</reference>
<organism evidence="1 2">
    <name type="scientific">Amanita muscaria (strain Koide BX008)</name>
    <dbReference type="NCBI Taxonomy" id="946122"/>
    <lineage>
        <taxon>Eukaryota</taxon>
        <taxon>Fungi</taxon>
        <taxon>Dikarya</taxon>
        <taxon>Basidiomycota</taxon>
        <taxon>Agaricomycotina</taxon>
        <taxon>Agaricomycetes</taxon>
        <taxon>Agaricomycetidae</taxon>
        <taxon>Agaricales</taxon>
        <taxon>Pluteineae</taxon>
        <taxon>Amanitaceae</taxon>
        <taxon>Amanita</taxon>
    </lineage>
</organism>
<dbReference type="InParanoid" id="A0A0C2WET7"/>
<name>A0A0C2WET7_AMAMK</name>
<proteinExistence type="predicted"/>
<evidence type="ECO:0000313" key="2">
    <source>
        <dbReference type="Proteomes" id="UP000054549"/>
    </source>
</evidence>
<sequence length="55" mass="5970">MLFTAIRSRISRLAASRVEPFSSPIFHLIASNSTSLSSSSAFFMPVNLIDDATHA</sequence>
<dbReference type="AlphaFoldDB" id="A0A0C2WET7"/>
<accession>A0A0C2WET7</accession>
<protein>
    <submittedName>
        <fullName evidence="1">Uncharacterized protein</fullName>
    </submittedName>
</protein>
<evidence type="ECO:0000313" key="1">
    <source>
        <dbReference type="EMBL" id="KIL55081.1"/>
    </source>
</evidence>
<dbReference type="EMBL" id="KN818570">
    <property type="protein sequence ID" value="KIL55081.1"/>
    <property type="molecule type" value="Genomic_DNA"/>
</dbReference>